<dbReference type="EMBL" id="GBEZ01001281">
    <property type="protein sequence ID" value="JAC83682.1"/>
    <property type="molecule type" value="Transcribed_RNA"/>
</dbReference>
<sequence length="91" mass="9991">MHSLTSPILSALLICEYGEKGGQATIRTKTENCGKILVARKAKKTSLELRRSNAALASTSACPYWGFATDTGERKVWKSIGSSWCRVQQNK</sequence>
<organism evidence="1">
    <name type="scientific">Tetraselmis sp. GSL018</name>
    <dbReference type="NCBI Taxonomy" id="582737"/>
    <lineage>
        <taxon>Eukaryota</taxon>
        <taxon>Viridiplantae</taxon>
        <taxon>Chlorophyta</taxon>
        <taxon>core chlorophytes</taxon>
        <taxon>Chlorodendrophyceae</taxon>
        <taxon>Chlorodendrales</taxon>
        <taxon>Chlorodendraceae</taxon>
        <taxon>Tetraselmis</taxon>
    </lineage>
</organism>
<gene>
    <name evidence="1" type="ORF">TSPGSL018_2771</name>
</gene>
<name>A0A061SEX2_9CHLO</name>
<proteinExistence type="predicted"/>
<reference evidence="1" key="1">
    <citation type="submission" date="2014-05" db="EMBL/GenBank/DDBJ databases">
        <title>The transcriptome of the halophilic microalga Tetraselmis sp. GSL018 isolated from the Great Salt Lake, Utah.</title>
        <authorList>
            <person name="Jinkerson R.E."/>
            <person name="D'Adamo S."/>
            <person name="Posewitz M.C."/>
        </authorList>
    </citation>
    <scope>NUCLEOTIDE SEQUENCE</scope>
    <source>
        <strain evidence="1">GSL018</strain>
    </source>
</reference>
<accession>A0A061SEX2</accession>
<feature type="non-terminal residue" evidence="1">
    <location>
        <position position="91"/>
    </location>
</feature>
<evidence type="ECO:0000313" key="1">
    <source>
        <dbReference type="EMBL" id="JAC83682.1"/>
    </source>
</evidence>
<protein>
    <submittedName>
        <fullName evidence="1">Uncharacterized protein</fullName>
    </submittedName>
</protein>
<dbReference type="AlphaFoldDB" id="A0A061SEX2"/>